<evidence type="ECO:0000313" key="3">
    <source>
        <dbReference type="EMBL" id="PLR32396.1"/>
    </source>
</evidence>
<evidence type="ECO:0000259" key="2">
    <source>
        <dbReference type="Pfam" id="PF03713"/>
    </source>
</evidence>
<dbReference type="Gene3D" id="1.20.1260.10">
    <property type="match status" value="1"/>
</dbReference>
<evidence type="ECO:0000256" key="1">
    <source>
        <dbReference type="SAM" id="SignalP"/>
    </source>
</evidence>
<reference evidence="3 4" key="1">
    <citation type="submission" date="2017-12" db="EMBL/GenBank/DDBJ databases">
        <title>Characterization of six clinical isolates of Enterochimera gen. nov., a novel genus of the Yersiniaciae family and the three species Enterochimera arupensis sp. nov., Enterochimera coloradensis sp. nov, and Enterochimera californica sp. nov.</title>
        <authorList>
            <person name="Rossi A."/>
            <person name="Fisher M."/>
        </authorList>
    </citation>
    <scope>NUCLEOTIDE SEQUENCE [LARGE SCALE GENOMIC DNA]</scope>
    <source>
        <strain evidence="4">2015-Iso6</strain>
    </source>
</reference>
<sequence>MRSYRAWAAGLLLAPLVACAAPDGMAEHDTMTEHGGAASASRQAYERGMETMHGDMMKAIQSDDPDIAFAQGMIAHHQGAIDMAKTELNYGKDPAMRKLAQEIIAAQQPEIDRMQRWLDQHPAH</sequence>
<proteinExistence type="predicted"/>
<dbReference type="PANTHER" id="PTHR36933:SF1">
    <property type="entry name" value="SLL0788 PROTEIN"/>
    <property type="match status" value="1"/>
</dbReference>
<name>A0A2N5DY28_9GAMM</name>
<dbReference type="EMBL" id="PJZF01000021">
    <property type="protein sequence ID" value="PLR32396.1"/>
    <property type="molecule type" value="Genomic_DNA"/>
</dbReference>
<keyword evidence="4" id="KW-1185">Reference proteome</keyword>
<comment type="caution">
    <text evidence="3">The sequence shown here is derived from an EMBL/GenBank/DDBJ whole genome shotgun (WGS) entry which is preliminary data.</text>
</comment>
<feature type="signal peptide" evidence="1">
    <location>
        <begin position="1"/>
        <end position="20"/>
    </location>
</feature>
<dbReference type="Pfam" id="PF03713">
    <property type="entry name" value="DUF305"/>
    <property type="match status" value="1"/>
</dbReference>
<dbReference type="OrthoDB" id="8603558at2"/>
<protein>
    <submittedName>
        <fullName evidence="3">DUF305 domain-containing protein</fullName>
    </submittedName>
</protein>
<accession>A0A2N5DY28</accession>
<dbReference type="PANTHER" id="PTHR36933">
    <property type="entry name" value="SLL0788 PROTEIN"/>
    <property type="match status" value="1"/>
</dbReference>
<dbReference type="InterPro" id="IPR012347">
    <property type="entry name" value="Ferritin-like"/>
</dbReference>
<keyword evidence="1" id="KW-0732">Signal</keyword>
<dbReference type="RefSeq" id="WP_101817964.1">
    <property type="nucleotide sequence ID" value="NZ_PJZF01000021.1"/>
</dbReference>
<dbReference type="AlphaFoldDB" id="A0A2N5DY28"/>
<dbReference type="Proteomes" id="UP000234240">
    <property type="component" value="Unassembled WGS sequence"/>
</dbReference>
<dbReference type="InterPro" id="IPR005183">
    <property type="entry name" value="DUF305_CopM-like"/>
</dbReference>
<feature type="domain" description="DUF305" evidence="2">
    <location>
        <begin position="29"/>
        <end position="118"/>
    </location>
</feature>
<evidence type="ECO:0000313" key="4">
    <source>
        <dbReference type="Proteomes" id="UP000234240"/>
    </source>
</evidence>
<gene>
    <name evidence="3" type="ORF">CYR55_19250</name>
</gene>
<organism evidence="3 4">
    <name type="scientific">Chimaeribacter californicus</name>
    <dbReference type="NCBI Taxonomy" id="2060067"/>
    <lineage>
        <taxon>Bacteria</taxon>
        <taxon>Pseudomonadati</taxon>
        <taxon>Pseudomonadota</taxon>
        <taxon>Gammaproteobacteria</taxon>
        <taxon>Enterobacterales</taxon>
        <taxon>Yersiniaceae</taxon>
        <taxon>Chimaeribacter</taxon>
    </lineage>
</organism>
<feature type="chain" id="PRO_5014736589" evidence="1">
    <location>
        <begin position="21"/>
        <end position="124"/>
    </location>
</feature>